<feature type="signal peptide" evidence="1">
    <location>
        <begin position="1"/>
        <end position="18"/>
    </location>
</feature>
<protein>
    <submittedName>
        <fullName evidence="2">Uncharacterized protein</fullName>
    </submittedName>
</protein>
<sequence>MKTSFAAFVLALSGSAVGVPFSSGTHIASSSSTVSTPVHRSTDTPLPNLCPAFTIASPSPSAIPSGSGSSGSSA</sequence>
<gene>
    <name evidence="2" type="ORF">PENVUL_c039G04581</name>
</gene>
<keyword evidence="3" id="KW-1185">Reference proteome</keyword>
<dbReference type="STRING" id="29845.A0A1V6RMN9"/>
<name>A0A1V6RMN9_9EURO</name>
<evidence type="ECO:0000313" key="3">
    <source>
        <dbReference type="Proteomes" id="UP000191518"/>
    </source>
</evidence>
<keyword evidence="1" id="KW-0732">Signal</keyword>
<reference evidence="3" key="1">
    <citation type="journal article" date="2017" name="Nat. Microbiol.">
        <title>Global analysis of biosynthetic gene clusters reveals vast potential of secondary metabolite production in Penicillium species.</title>
        <authorList>
            <person name="Nielsen J.C."/>
            <person name="Grijseels S."/>
            <person name="Prigent S."/>
            <person name="Ji B."/>
            <person name="Dainat J."/>
            <person name="Nielsen K.F."/>
            <person name="Frisvad J.C."/>
            <person name="Workman M."/>
            <person name="Nielsen J."/>
        </authorList>
    </citation>
    <scope>NUCLEOTIDE SEQUENCE [LARGE SCALE GENOMIC DNA]</scope>
    <source>
        <strain evidence="3">IBT 29486</strain>
    </source>
</reference>
<evidence type="ECO:0000256" key="1">
    <source>
        <dbReference type="SAM" id="SignalP"/>
    </source>
</evidence>
<feature type="chain" id="PRO_5012393064" evidence="1">
    <location>
        <begin position="19"/>
        <end position="74"/>
    </location>
</feature>
<comment type="caution">
    <text evidence="2">The sequence shown here is derived from an EMBL/GenBank/DDBJ whole genome shotgun (WGS) entry which is preliminary data.</text>
</comment>
<dbReference type="Proteomes" id="UP000191518">
    <property type="component" value="Unassembled WGS sequence"/>
</dbReference>
<proteinExistence type="predicted"/>
<accession>A0A1V6RMN9</accession>
<evidence type="ECO:0000313" key="2">
    <source>
        <dbReference type="EMBL" id="OQE02689.1"/>
    </source>
</evidence>
<organism evidence="2 3">
    <name type="scientific">Penicillium vulpinum</name>
    <dbReference type="NCBI Taxonomy" id="29845"/>
    <lineage>
        <taxon>Eukaryota</taxon>
        <taxon>Fungi</taxon>
        <taxon>Dikarya</taxon>
        <taxon>Ascomycota</taxon>
        <taxon>Pezizomycotina</taxon>
        <taxon>Eurotiomycetes</taxon>
        <taxon>Eurotiomycetidae</taxon>
        <taxon>Eurotiales</taxon>
        <taxon>Aspergillaceae</taxon>
        <taxon>Penicillium</taxon>
    </lineage>
</organism>
<dbReference type="EMBL" id="MDYP01000039">
    <property type="protein sequence ID" value="OQE02689.1"/>
    <property type="molecule type" value="Genomic_DNA"/>
</dbReference>
<dbReference type="AlphaFoldDB" id="A0A1V6RMN9"/>